<keyword evidence="3" id="KW-1185">Reference proteome</keyword>
<reference evidence="2" key="1">
    <citation type="submission" date="2023-11" db="EMBL/GenBank/DDBJ databases">
        <title>The genome sequences of three competitors of mushroom-forming fungi.</title>
        <authorList>
            <person name="Beijen E."/>
            <person name="Ohm R.A."/>
        </authorList>
    </citation>
    <scope>NUCLEOTIDE SEQUENCE</scope>
    <source>
        <strain evidence="2">CBS 100526</strain>
    </source>
</reference>
<accession>A0AAE1LZ66</accession>
<dbReference type="Pfam" id="PF20183">
    <property type="entry name" value="DUF6546"/>
    <property type="match status" value="1"/>
</dbReference>
<dbReference type="AlphaFoldDB" id="A0AAE1LZ66"/>
<evidence type="ECO:0000313" key="2">
    <source>
        <dbReference type="EMBL" id="KAK4064024.1"/>
    </source>
</evidence>
<feature type="domain" description="DUF6546" evidence="1">
    <location>
        <begin position="263"/>
        <end position="466"/>
    </location>
</feature>
<proteinExistence type="predicted"/>
<evidence type="ECO:0000313" key="3">
    <source>
        <dbReference type="Proteomes" id="UP001273209"/>
    </source>
</evidence>
<dbReference type="RefSeq" id="XP_062751789.1">
    <property type="nucleotide sequence ID" value="XM_062904109.1"/>
</dbReference>
<dbReference type="EMBL" id="JAWRVG010000050">
    <property type="protein sequence ID" value="KAK4064024.1"/>
    <property type="molecule type" value="Genomic_DNA"/>
</dbReference>
<evidence type="ECO:0000259" key="1">
    <source>
        <dbReference type="Pfam" id="PF20183"/>
    </source>
</evidence>
<dbReference type="Proteomes" id="UP001273209">
    <property type="component" value="Unassembled WGS sequence"/>
</dbReference>
<protein>
    <recommendedName>
        <fullName evidence="1">DUF6546 domain-containing protein</fullName>
    </recommendedName>
</protein>
<organism evidence="2 3">
    <name type="scientific">Trichoderma aggressivum f. europaeum</name>
    <dbReference type="NCBI Taxonomy" id="173218"/>
    <lineage>
        <taxon>Eukaryota</taxon>
        <taxon>Fungi</taxon>
        <taxon>Dikarya</taxon>
        <taxon>Ascomycota</taxon>
        <taxon>Pezizomycotina</taxon>
        <taxon>Sordariomycetes</taxon>
        <taxon>Hypocreomycetidae</taxon>
        <taxon>Hypocreales</taxon>
        <taxon>Hypocreaceae</taxon>
        <taxon>Trichoderma</taxon>
    </lineage>
</organism>
<comment type="caution">
    <text evidence="2">The sequence shown here is derived from an EMBL/GenBank/DDBJ whole genome shotgun (WGS) entry which is preliminary data.</text>
</comment>
<dbReference type="InterPro" id="IPR046676">
    <property type="entry name" value="DUF6546"/>
</dbReference>
<name>A0AAE1LZ66_9HYPO</name>
<sequence>MSRWSRLPEEMRLQVLETLAQAPRHNVVDGTYGLTNYALVCRAWQSIFEKANFRRLVLCQTDLCALDKIPKRCRPYVRHICLRIEINEYRPWGNNSEPVIRPERMEDIAANNDIIELAVGKLFGVLKSWEKELQKVRPSYRGMALEMSIHSPSDPKYAYRGVTAAGLEKGLSWTQDAGLEGAISRIFGGSVHIRFYQNLPQLNLVTRFIMKRHTRRRISSFTMHQILSKFPHLEDLVYEPWQQSLDTVQDLVDAGYVNLIKGSLPKGLKRVTLLEDRQNGRAGLLAALDPAQSASARTANPFVGAALAKRSVGFESLSASFLVEANDFFRAYKREWTWKALRSLTLTSMYLDSKRSTEEINGMLKAAGEAALAMPMLENMELWNGGPGHAAIFEYHGKRGEAYIAWHSTWNLAVDSHAVKAWEAVAYKNHGCRLGVHDERTLIGAGDEFRHYQDAIRRLRTRKNVISGQSLSELRLELEDGCMCCP</sequence>
<dbReference type="GeneID" id="87924014"/>
<gene>
    <name evidence="2" type="ORF">Triagg1_9180</name>
</gene>